<dbReference type="InterPro" id="IPR008984">
    <property type="entry name" value="SMAD_FHA_dom_sf"/>
</dbReference>
<dbReference type="InterPro" id="IPR000253">
    <property type="entry name" value="FHA_dom"/>
</dbReference>
<feature type="compositionally biased region" description="Basic residues" evidence="2">
    <location>
        <begin position="137"/>
        <end position="159"/>
    </location>
</feature>
<reference evidence="4" key="1">
    <citation type="submission" date="2023-10" db="EMBL/GenBank/DDBJ databases">
        <title>Rapid discrimination of Bifidobacterium longum Subspecies based on MALDI-TOF MS and Machine Learning.</title>
        <authorList>
            <person name="Chen J."/>
        </authorList>
    </citation>
    <scope>NUCLEOTIDE SEQUENCE</scope>
    <source>
        <strain evidence="4">YGMCC0039</strain>
    </source>
</reference>
<feature type="region of interest" description="Disordered" evidence="2">
    <location>
        <begin position="116"/>
        <end position="159"/>
    </location>
</feature>
<dbReference type="CDD" id="cd00060">
    <property type="entry name" value="FHA"/>
    <property type="match status" value="1"/>
</dbReference>
<evidence type="ECO:0000313" key="5">
    <source>
        <dbReference type="Proteomes" id="UP001277803"/>
    </source>
</evidence>
<comment type="caution">
    <text evidence="4">The sequence shown here is derived from an EMBL/GenBank/DDBJ whole genome shotgun (WGS) entry which is preliminary data.</text>
</comment>
<feature type="domain" description="FHA" evidence="3">
    <location>
        <begin position="41"/>
        <end position="90"/>
    </location>
</feature>
<dbReference type="RefSeq" id="WP_080785644.1">
    <property type="nucleotide sequence ID" value="NZ_JAWLRA010000022.1"/>
</dbReference>
<dbReference type="Gene3D" id="2.60.200.20">
    <property type="match status" value="1"/>
</dbReference>
<evidence type="ECO:0000256" key="1">
    <source>
        <dbReference type="ARBA" id="ARBA00022553"/>
    </source>
</evidence>
<sequence length="159" mass="17797">MRSWYICVQRDRGTRKSEPMPPALTIHYGSATYTPNPARATTIGRAPDCDLVIHNPYVSHHHARVTFTDDGWLLEDMGSANGLSINGIHTTSVLLLNSTKVTLAQGATIVCIVGTNGPATPAQPPRGTLQQTWPSLHYRRRHRHNRHNPRNSRRNRHAQ</sequence>
<protein>
    <submittedName>
        <fullName evidence="4">FHA domain-containing protein</fullName>
    </submittedName>
</protein>
<evidence type="ECO:0000259" key="3">
    <source>
        <dbReference type="PROSITE" id="PS50006"/>
    </source>
</evidence>
<name>A0AB35S7E9_BIFLN</name>
<proteinExistence type="predicted"/>
<dbReference type="AlphaFoldDB" id="A0AB35S7E9"/>
<keyword evidence="1" id="KW-0597">Phosphoprotein</keyword>
<dbReference type="Pfam" id="PF00498">
    <property type="entry name" value="FHA"/>
    <property type="match status" value="1"/>
</dbReference>
<evidence type="ECO:0000313" key="4">
    <source>
        <dbReference type="EMBL" id="MDW3126602.1"/>
    </source>
</evidence>
<gene>
    <name evidence="4" type="ORF">RS890_05775</name>
</gene>
<dbReference type="Proteomes" id="UP001277803">
    <property type="component" value="Unassembled WGS sequence"/>
</dbReference>
<dbReference type="PROSITE" id="PS50006">
    <property type="entry name" value="FHA_DOMAIN"/>
    <property type="match status" value="1"/>
</dbReference>
<dbReference type="SMART" id="SM00240">
    <property type="entry name" value="FHA"/>
    <property type="match status" value="1"/>
</dbReference>
<evidence type="ECO:0000256" key="2">
    <source>
        <dbReference type="SAM" id="MobiDB-lite"/>
    </source>
</evidence>
<accession>A0AB35S7E9</accession>
<organism evidence="4 5">
    <name type="scientific">Bifidobacterium longum</name>
    <dbReference type="NCBI Taxonomy" id="216816"/>
    <lineage>
        <taxon>Bacteria</taxon>
        <taxon>Bacillati</taxon>
        <taxon>Actinomycetota</taxon>
        <taxon>Actinomycetes</taxon>
        <taxon>Bifidobacteriales</taxon>
        <taxon>Bifidobacteriaceae</taxon>
        <taxon>Bifidobacterium</taxon>
    </lineage>
</organism>
<dbReference type="EMBL" id="JAWLRA010000022">
    <property type="protein sequence ID" value="MDW3126602.1"/>
    <property type="molecule type" value="Genomic_DNA"/>
</dbReference>
<dbReference type="SUPFAM" id="SSF49879">
    <property type="entry name" value="SMAD/FHA domain"/>
    <property type="match status" value="1"/>
</dbReference>